<dbReference type="AlphaFoldDB" id="M1XN87"/>
<proteinExistence type="predicted"/>
<evidence type="ECO:0008006" key="3">
    <source>
        <dbReference type="Google" id="ProtNLM"/>
    </source>
</evidence>
<accession>M1XN87</accession>
<keyword evidence="2" id="KW-1185">Reference proteome</keyword>
<organism evidence="1 2">
    <name type="scientific">Natronomonas moolapensis (strain DSM 18674 / CECT 7526 / JCM 14361 / 8.8.11)</name>
    <dbReference type="NCBI Taxonomy" id="268739"/>
    <lineage>
        <taxon>Archaea</taxon>
        <taxon>Methanobacteriati</taxon>
        <taxon>Methanobacteriota</taxon>
        <taxon>Stenosarchaea group</taxon>
        <taxon>Halobacteria</taxon>
        <taxon>Halobacteriales</taxon>
        <taxon>Natronomonadaceae</taxon>
        <taxon>Natronomonas</taxon>
    </lineage>
</organism>
<evidence type="ECO:0000313" key="1">
    <source>
        <dbReference type="EMBL" id="CCQ35373.1"/>
    </source>
</evidence>
<sequence length="85" mass="9520">MTVAESNAASAYRSYGTKRLAEYLRAERERTDGDLYVNGDRLADDLGRPPAEIERHLRSLSGSAPGLRISLESDSPRAVWRVSRR</sequence>
<dbReference type="OrthoDB" id="380315at2157"/>
<dbReference type="eggNOG" id="arCOG02866">
    <property type="taxonomic scope" value="Archaea"/>
</dbReference>
<dbReference type="GeneID" id="14650567"/>
<dbReference type="Proteomes" id="UP000011867">
    <property type="component" value="Chromosome"/>
</dbReference>
<dbReference type="KEGG" id="nmo:Nmlp_1163"/>
<evidence type="ECO:0000313" key="2">
    <source>
        <dbReference type="Proteomes" id="UP000011867"/>
    </source>
</evidence>
<dbReference type="HOGENOM" id="CLU_184952_0_0_2"/>
<dbReference type="EMBL" id="HF582854">
    <property type="protein sequence ID" value="CCQ35373.1"/>
    <property type="molecule type" value="Genomic_DNA"/>
</dbReference>
<protein>
    <recommendedName>
        <fullName evidence="3">HTH domain protein</fullName>
    </recommendedName>
</protein>
<name>M1XN87_NATM8</name>
<gene>
    <name evidence="1" type="ordered locus">Nmlp_1163</name>
</gene>
<dbReference type="RefSeq" id="WP_015408222.1">
    <property type="nucleotide sequence ID" value="NC_020388.1"/>
</dbReference>
<reference evidence="1 2" key="1">
    <citation type="journal article" date="2013" name="Genome Announc.">
        <title>Genome of the haloarchaeon Natronomonas moolapensis, a neutrophilic member of a previously haloalkaliphilic genus.</title>
        <authorList>
            <person name="Dyall-Smith M.L."/>
            <person name="Pfeiffer F."/>
            <person name="Oberwinkler T."/>
            <person name="Klee K."/>
            <person name="Rampp M."/>
            <person name="Palm P."/>
            <person name="Gross K."/>
            <person name="Schuster S.C."/>
            <person name="Oesterhelt D."/>
        </authorList>
    </citation>
    <scope>NUCLEOTIDE SEQUENCE [LARGE SCALE GENOMIC DNA]</scope>
    <source>
        <strain evidence="2">DSM 18674 / JCM 14361 / 8.8.11</strain>
    </source>
</reference>